<dbReference type="RefSeq" id="WP_164484063.1">
    <property type="nucleotide sequence ID" value="NZ_JBHLWF010000086.1"/>
</dbReference>
<organism evidence="2 3">
    <name type="scientific">Pseudofulvimonas gallinarii</name>
    <dbReference type="NCBI Taxonomy" id="634155"/>
    <lineage>
        <taxon>Bacteria</taxon>
        <taxon>Pseudomonadati</taxon>
        <taxon>Pseudomonadota</taxon>
        <taxon>Gammaproteobacteria</taxon>
        <taxon>Lysobacterales</taxon>
        <taxon>Rhodanobacteraceae</taxon>
        <taxon>Pseudofulvimonas</taxon>
    </lineage>
</organism>
<dbReference type="InterPro" id="IPR027417">
    <property type="entry name" value="P-loop_NTPase"/>
</dbReference>
<dbReference type="Gene3D" id="3.40.50.300">
    <property type="entry name" value="P-loop containing nucleotide triphosphate hydrolases"/>
    <property type="match status" value="1"/>
</dbReference>
<evidence type="ECO:0000259" key="1">
    <source>
        <dbReference type="Pfam" id="PF01926"/>
    </source>
</evidence>
<dbReference type="PANTHER" id="PTHR42708">
    <property type="entry name" value="ATP/GTP-BINDING PROTEIN-RELATED"/>
    <property type="match status" value="1"/>
</dbReference>
<dbReference type="InterPro" id="IPR052705">
    <property type="entry name" value="Gliding_Motility_GTPase"/>
</dbReference>
<protein>
    <recommendedName>
        <fullName evidence="1">G domain-containing protein</fullName>
    </recommendedName>
</protein>
<dbReference type="AlphaFoldDB" id="A0A4V2UW39"/>
<evidence type="ECO:0000313" key="2">
    <source>
        <dbReference type="EMBL" id="TCS98157.1"/>
    </source>
</evidence>
<dbReference type="PANTHER" id="PTHR42708:SF1">
    <property type="entry name" value="GLIDING MOTILITY PROTEIN MGLA"/>
    <property type="match status" value="1"/>
</dbReference>
<reference evidence="2 3" key="1">
    <citation type="submission" date="2019-03" db="EMBL/GenBank/DDBJ databases">
        <title>Genomic Encyclopedia of Type Strains, Phase IV (KMG-IV): sequencing the most valuable type-strain genomes for metagenomic binning, comparative biology and taxonomic classification.</title>
        <authorList>
            <person name="Goeker M."/>
        </authorList>
    </citation>
    <scope>NUCLEOTIDE SEQUENCE [LARGE SCALE GENOMIC DNA]</scope>
    <source>
        <strain evidence="2 3">DSM 21944</strain>
    </source>
</reference>
<dbReference type="SUPFAM" id="SSF52540">
    <property type="entry name" value="P-loop containing nucleoside triphosphate hydrolases"/>
    <property type="match status" value="1"/>
</dbReference>
<keyword evidence="3" id="KW-1185">Reference proteome</keyword>
<comment type="caution">
    <text evidence="2">The sequence shown here is derived from an EMBL/GenBank/DDBJ whole genome shotgun (WGS) entry which is preliminary data.</text>
</comment>
<dbReference type="Pfam" id="PF01926">
    <property type="entry name" value="MMR_HSR1"/>
    <property type="match status" value="1"/>
</dbReference>
<dbReference type="Proteomes" id="UP000294599">
    <property type="component" value="Unassembled WGS sequence"/>
</dbReference>
<dbReference type="EMBL" id="SMAF01000009">
    <property type="protein sequence ID" value="TCS98157.1"/>
    <property type="molecule type" value="Genomic_DNA"/>
</dbReference>
<dbReference type="InterPro" id="IPR006073">
    <property type="entry name" value="GTP-bd"/>
</dbReference>
<evidence type="ECO:0000313" key="3">
    <source>
        <dbReference type="Proteomes" id="UP000294599"/>
    </source>
</evidence>
<gene>
    <name evidence="2" type="ORF">EDC25_1099</name>
</gene>
<accession>A0A4V2UW39</accession>
<sequence length="188" mass="20319">MNACHKLVFIGEPGAGKTTCIAALSDIAPVTTDVGCTDDLARRKASTTVALDYGEMDLGEQGMLRLYGLPGQERFRFMFDVVRDGAMGLVVLVDAASAQGLDGLAGTLATYADELRQRPFVLCLNKHPDPPMAFRERCMAMLRDQGLVAPLLVIDARSRSDLAQVFRMLCLLLDHGDYPVLDGERGGA</sequence>
<feature type="domain" description="G" evidence="1">
    <location>
        <begin position="7"/>
        <end position="126"/>
    </location>
</feature>
<name>A0A4V2UW39_9GAMM</name>
<dbReference type="GO" id="GO:0005525">
    <property type="term" value="F:GTP binding"/>
    <property type="evidence" value="ECO:0007669"/>
    <property type="project" value="InterPro"/>
</dbReference>
<proteinExistence type="predicted"/>
<dbReference type="CDD" id="cd00882">
    <property type="entry name" value="Ras_like_GTPase"/>
    <property type="match status" value="1"/>
</dbReference>